<dbReference type="Pfam" id="PF25876">
    <property type="entry name" value="HH_MFP_RND"/>
    <property type="match status" value="1"/>
</dbReference>
<accession>A0ABM7WP59</accession>
<dbReference type="PANTHER" id="PTHR30469:SF37">
    <property type="entry name" value="RAGD PROTEIN"/>
    <property type="match status" value="1"/>
</dbReference>
<dbReference type="NCBIfam" id="TIGR01730">
    <property type="entry name" value="RND_mfp"/>
    <property type="match status" value="1"/>
</dbReference>
<dbReference type="Gene3D" id="2.40.420.20">
    <property type="match status" value="1"/>
</dbReference>
<gene>
    <name evidence="5" type="primary">czcB</name>
    <name evidence="5" type="ORF">AMOR_02530</name>
</gene>
<dbReference type="Gene3D" id="1.10.287.470">
    <property type="entry name" value="Helix hairpin bin"/>
    <property type="match status" value="1"/>
</dbReference>
<evidence type="ECO:0000259" key="4">
    <source>
        <dbReference type="Pfam" id="PF25989"/>
    </source>
</evidence>
<name>A0ABM7WP59_9BACT</name>
<dbReference type="EMBL" id="AP025591">
    <property type="protein sequence ID" value="BDG01257.1"/>
    <property type="molecule type" value="Genomic_DNA"/>
</dbReference>
<keyword evidence="6" id="KW-1185">Reference proteome</keyword>
<dbReference type="InterPro" id="IPR006143">
    <property type="entry name" value="RND_pump_MFP"/>
</dbReference>
<dbReference type="Proteomes" id="UP001162891">
    <property type="component" value="Chromosome"/>
</dbReference>
<dbReference type="Pfam" id="PF25989">
    <property type="entry name" value="YknX_C"/>
    <property type="match status" value="1"/>
</dbReference>
<sequence>MTTRTAAAFAALLAVAACKKAESAPRTRPPPAVTVSTVSHRDVPAEIRAPVDLRPLEQADVGAKTLGYLDAVLVDRGDRVRRGQLLAVVRPSDLPDQLAAARGTLAQAQAAAALARANKERAERLAPGGFVSQQELQQDQTNVATADATLAAAQANVGALATRLGEMRIESPLDGFVAVRRLDPGALVGPTAGSGAILTVQRLDVLRVFVPVNERDVERLKIGEEARVELDALPGRPIQGRVVRIAPAFDPVARTLDAEVQIPNPTGVLRPGMYGRAAIVTDVHRDAVVVPASAVQISNERSFVFVLKGDKVSRLPIRTGVDGGDWLEVVDGLSHDDQIVTAGMDVLSDGAAVRAQKNVDPFSGRPLTATTP</sequence>
<dbReference type="Pfam" id="PF25954">
    <property type="entry name" value="Beta-barrel_RND_2"/>
    <property type="match status" value="1"/>
</dbReference>
<reference evidence="6" key="1">
    <citation type="journal article" date="2022" name="Int. J. Syst. Evol. Microbiol.">
        <title>Anaeromyxobacter oryzae sp. nov., Anaeromyxobacter diazotrophicus sp. nov. and Anaeromyxobacter paludicola sp. nov., isolated from paddy soils.</title>
        <authorList>
            <person name="Itoh H."/>
            <person name="Xu Z."/>
            <person name="Mise K."/>
            <person name="Masuda Y."/>
            <person name="Ushijima N."/>
            <person name="Hayakawa C."/>
            <person name="Shiratori Y."/>
            <person name="Senoo K."/>
        </authorList>
    </citation>
    <scope>NUCLEOTIDE SEQUENCE [LARGE SCALE GENOMIC DNA]</scope>
    <source>
        <strain evidence="6">Red232</strain>
    </source>
</reference>
<evidence type="ECO:0000259" key="2">
    <source>
        <dbReference type="Pfam" id="PF25876"/>
    </source>
</evidence>
<dbReference type="RefSeq" id="WP_248357649.1">
    <property type="nucleotide sequence ID" value="NZ_AP025591.1"/>
</dbReference>
<proteinExistence type="inferred from homology"/>
<evidence type="ECO:0000313" key="5">
    <source>
        <dbReference type="EMBL" id="BDG01257.1"/>
    </source>
</evidence>
<dbReference type="Gene3D" id="2.40.30.170">
    <property type="match status" value="1"/>
</dbReference>
<feature type="domain" description="CusB-like beta-barrel" evidence="3">
    <location>
        <begin position="211"/>
        <end position="279"/>
    </location>
</feature>
<evidence type="ECO:0000313" key="6">
    <source>
        <dbReference type="Proteomes" id="UP001162891"/>
    </source>
</evidence>
<dbReference type="Gene3D" id="2.40.50.100">
    <property type="match status" value="1"/>
</dbReference>
<dbReference type="InterPro" id="IPR058624">
    <property type="entry name" value="MdtA-like_HH"/>
</dbReference>
<comment type="similarity">
    <text evidence="1">Belongs to the membrane fusion protein (MFP) (TC 8.A.1) family.</text>
</comment>
<dbReference type="SUPFAM" id="SSF111369">
    <property type="entry name" value="HlyD-like secretion proteins"/>
    <property type="match status" value="1"/>
</dbReference>
<evidence type="ECO:0000256" key="1">
    <source>
        <dbReference type="ARBA" id="ARBA00009477"/>
    </source>
</evidence>
<organism evidence="5 6">
    <name type="scientific">Anaeromyxobacter oryzae</name>
    <dbReference type="NCBI Taxonomy" id="2918170"/>
    <lineage>
        <taxon>Bacteria</taxon>
        <taxon>Pseudomonadati</taxon>
        <taxon>Myxococcota</taxon>
        <taxon>Myxococcia</taxon>
        <taxon>Myxococcales</taxon>
        <taxon>Cystobacterineae</taxon>
        <taxon>Anaeromyxobacteraceae</taxon>
        <taxon>Anaeromyxobacter</taxon>
    </lineage>
</organism>
<evidence type="ECO:0000259" key="3">
    <source>
        <dbReference type="Pfam" id="PF25954"/>
    </source>
</evidence>
<feature type="domain" description="YknX-like C-terminal permuted SH3-like" evidence="4">
    <location>
        <begin position="288"/>
        <end position="354"/>
    </location>
</feature>
<dbReference type="InterPro" id="IPR058637">
    <property type="entry name" value="YknX-like_C"/>
</dbReference>
<dbReference type="PANTHER" id="PTHR30469">
    <property type="entry name" value="MULTIDRUG RESISTANCE PROTEIN MDTA"/>
    <property type="match status" value="1"/>
</dbReference>
<dbReference type="InterPro" id="IPR058792">
    <property type="entry name" value="Beta-barrel_RND_2"/>
</dbReference>
<feature type="domain" description="Multidrug resistance protein MdtA-like alpha-helical hairpin" evidence="2">
    <location>
        <begin position="97"/>
        <end position="157"/>
    </location>
</feature>
<protein>
    <submittedName>
        <fullName evidence="5">MexH family multidrug efflux RND transporter periplasmic adaptor subunit</fullName>
    </submittedName>
</protein>
<dbReference type="PROSITE" id="PS51257">
    <property type="entry name" value="PROKAR_LIPOPROTEIN"/>
    <property type="match status" value="1"/>
</dbReference>